<keyword evidence="3" id="KW-0472">Membrane</keyword>
<evidence type="ECO:0000256" key="2">
    <source>
        <dbReference type="PIRSR" id="PIRSR605754-1"/>
    </source>
</evidence>
<name>A0A437USD5_ENTAV</name>
<keyword evidence="3" id="KW-0812">Transmembrane</keyword>
<dbReference type="InterPro" id="IPR023365">
    <property type="entry name" value="Sortase_dom-sf"/>
</dbReference>
<evidence type="ECO:0000256" key="1">
    <source>
        <dbReference type="ARBA" id="ARBA00022801"/>
    </source>
</evidence>
<evidence type="ECO:0000313" key="4">
    <source>
        <dbReference type="EMBL" id="RVU96531.1"/>
    </source>
</evidence>
<protein>
    <submittedName>
        <fullName evidence="4">Class D sortase</fullName>
    </submittedName>
</protein>
<evidence type="ECO:0000313" key="5">
    <source>
        <dbReference type="Proteomes" id="UP000288388"/>
    </source>
</evidence>
<comment type="caution">
    <text evidence="4">The sequence shown here is derived from an EMBL/GenBank/DDBJ whole genome shotgun (WGS) entry which is preliminary data.</text>
</comment>
<dbReference type="AlphaFoldDB" id="A0A437USD5"/>
<proteinExistence type="predicted"/>
<keyword evidence="1" id="KW-0378">Hydrolase</keyword>
<dbReference type="RefSeq" id="WP_127979721.1">
    <property type="nucleotide sequence ID" value="NZ_JAEMPA010000239.1"/>
</dbReference>
<feature type="transmembrane region" description="Helical" evidence="3">
    <location>
        <begin position="7"/>
        <end position="25"/>
    </location>
</feature>
<dbReference type="EMBL" id="RYZS01000001">
    <property type="protein sequence ID" value="RVU96531.1"/>
    <property type="molecule type" value="Genomic_DNA"/>
</dbReference>
<dbReference type="Gene3D" id="2.40.260.10">
    <property type="entry name" value="Sortase"/>
    <property type="match status" value="1"/>
</dbReference>
<dbReference type="CDD" id="cd05828">
    <property type="entry name" value="Sortase_D_1"/>
    <property type="match status" value="1"/>
</dbReference>
<accession>A0A437USD5</accession>
<reference evidence="4 5" key="1">
    <citation type="submission" date="2018-12" db="EMBL/GenBank/DDBJ databases">
        <title>A novel vanA-carrying plasmid in a clinical isolate of Enterococcus avium.</title>
        <authorList>
            <person name="Bernasconi O.J."/>
            <person name="Luzzaro F."/>
            <person name="Endimiani A."/>
        </authorList>
    </citation>
    <scope>NUCLEOTIDE SEQUENCE [LARGE SCALE GENOMIC DNA]</scope>
    <source>
        <strain evidence="4 5">LC0559/18</strain>
    </source>
</reference>
<dbReference type="NCBIfam" id="TIGR01076">
    <property type="entry name" value="sortase_fam"/>
    <property type="match status" value="1"/>
</dbReference>
<dbReference type="SUPFAM" id="SSF63817">
    <property type="entry name" value="Sortase"/>
    <property type="match status" value="1"/>
</dbReference>
<gene>
    <name evidence="4" type="ORF">EK398_05210</name>
</gene>
<feature type="active site" description="Proton donor/acceptor" evidence="2">
    <location>
        <position position="127"/>
    </location>
</feature>
<dbReference type="InterPro" id="IPR041999">
    <property type="entry name" value="Sortase_D_1"/>
</dbReference>
<dbReference type="InterPro" id="IPR005754">
    <property type="entry name" value="Sortase"/>
</dbReference>
<organism evidence="4 5">
    <name type="scientific">Enterococcus avium</name>
    <name type="common">Streptococcus avium</name>
    <dbReference type="NCBI Taxonomy" id="33945"/>
    <lineage>
        <taxon>Bacteria</taxon>
        <taxon>Bacillati</taxon>
        <taxon>Bacillota</taxon>
        <taxon>Bacilli</taxon>
        <taxon>Lactobacillales</taxon>
        <taxon>Enterococcaceae</taxon>
        <taxon>Enterococcus</taxon>
    </lineage>
</organism>
<evidence type="ECO:0000256" key="3">
    <source>
        <dbReference type="SAM" id="Phobius"/>
    </source>
</evidence>
<feature type="active site" description="Acyl-thioester intermediate" evidence="2">
    <location>
        <position position="187"/>
    </location>
</feature>
<dbReference type="Proteomes" id="UP000288388">
    <property type="component" value="Unassembled WGS sequence"/>
</dbReference>
<dbReference type="Pfam" id="PF04203">
    <property type="entry name" value="Sortase"/>
    <property type="match status" value="1"/>
</dbReference>
<keyword evidence="3" id="KW-1133">Transmembrane helix</keyword>
<sequence>MVILIPMIFLICGYSLIYLVGRPVIQFVTSSIQLFLLTDTPTFEAAEQSFKPVDNEKLATNAKKELPSTKIDYPVGGQLFGKVKINSIKLSVPLYFGDTEKILRQGAGQFMGSVYPGEMGTSLIGGHNVDDFGKLGAVPIGDTIEVQTSYGNYTYRVTQLEVKNKKDQAIDQMIYQRNDRRIILYTCYPLDSMGLTDQRLFVIGEYASGPVINGNE</sequence>
<dbReference type="GO" id="GO:0016787">
    <property type="term" value="F:hydrolase activity"/>
    <property type="evidence" value="ECO:0007669"/>
    <property type="project" value="UniProtKB-KW"/>
</dbReference>